<name>A0A517P6B3_9PLAN</name>
<dbReference type="InterPro" id="IPR019546">
    <property type="entry name" value="TAT_signal_bac_arc"/>
</dbReference>
<organism evidence="2 3">
    <name type="scientific">Alienimonas californiensis</name>
    <dbReference type="NCBI Taxonomy" id="2527989"/>
    <lineage>
        <taxon>Bacteria</taxon>
        <taxon>Pseudomonadati</taxon>
        <taxon>Planctomycetota</taxon>
        <taxon>Planctomycetia</taxon>
        <taxon>Planctomycetales</taxon>
        <taxon>Planctomycetaceae</taxon>
        <taxon>Alienimonas</taxon>
    </lineage>
</organism>
<dbReference type="PROSITE" id="PS51318">
    <property type="entry name" value="TAT"/>
    <property type="match status" value="1"/>
</dbReference>
<protein>
    <submittedName>
        <fullName evidence="2">Uncharacterized protein</fullName>
    </submittedName>
</protein>
<dbReference type="InterPro" id="IPR006311">
    <property type="entry name" value="TAT_signal"/>
</dbReference>
<dbReference type="KEGG" id="acaf:CA12_09870"/>
<feature type="signal peptide" evidence="1">
    <location>
        <begin position="1"/>
        <end position="27"/>
    </location>
</feature>
<evidence type="ECO:0000313" key="2">
    <source>
        <dbReference type="EMBL" id="QDT14907.1"/>
    </source>
</evidence>
<dbReference type="AlphaFoldDB" id="A0A517P6B3"/>
<evidence type="ECO:0000313" key="3">
    <source>
        <dbReference type="Proteomes" id="UP000318741"/>
    </source>
</evidence>
<gene>
    <name evidence="2" type="ORF">CA12_09870</name>
</gene>
<proteinExistence type="predicted"/>
<feature type="chain" id="PRO_5022079203" evidence="1">
    <location>
        <begin position="28"/>
        <end position="147"/>
    </location>
</feature>
<keyword evidence="3" id="KW-1185">Reference proteome</keyword>
<keyword evidence="1" id="KW-0732">Signal</keyword>
<reference evidence="2 3" key="1">
    <citation type="submission" date="2019-02" db="EMBL/GenBank/DDBJ databases">
        <title>Deep-cultivation of Planctomycetes and their phenomic and genomic characterization uncovers novel biology.</title>
        <authorList>
            <person name="Wiegand S."/>
            <person name="Jogler M."/>
            <person name="Boedeker C."/>
            <person name="Pinto D."/>
            <person name="Vollmers J."/>
            <person name="Rivas-Marin E."/>
            <person name="Kohn T."/>
            <person name="Peeters S.H."/>
            <person name="Heuer A."/>
            <person name="Rast P."/>
            <person name="Oberbeckmann S."/>
            <person name="Bunk B."/>
            <person name="Jeske O."/>
            <person name="Meyerdierks A."/>
            <person name="Storesund J.E."/>
            <person name="Kallscheuer N."/>
            <person name="Luecker S."/>
            <person name="Lage O.M."/>
            <person name="Pohl T."/>
            <person name="Merkel B.J."/>
            <person name="Hornburger P."/>
            <person name="Mueller R.-W."/>
            <person name="Bruemmer F."/>
            <person name="Labrenz M."/>
            <person name="Spormann A.M."/>
            <person name="Op den Camp H."/>
            <person name="Overmann J."/>
            <person name="Amann R."/>
            <person name="Jetten M.S.M."/>
            <person name="Mascher T."/>
            <person name="Medema M.H."/>
            <person name="Devos D.P."/>
            <person name="Kaster A.-K."/>
            <person name="Ovreas L."/>
            <person name="Rohde M."/>
            <person name="Galperin M.Y."/>
            <person name="Jogler C."/>
        </authorList>
    </citation>
    <scope>NUCLEOTIDE SEQUENCE [LARGE SCALE GENOMIC DNA]</scope>
    <source>
        <strain evidence="2 3">CA12</strain>
    </source>
</reference>
<evidence type="ECO:0000256" key="1">
    <source>
        <dbReference type="SAM" id="SignalP"/>
    </source>
</evidence>
<dbReference type="Proteomes" id="UP000318741">
    <property type="component" value="Chromosome"/>
</dbReference>
<dbReference type="RefSeq" id="WP_165700555.1">
    <property type="nucleotide sequence ID" value="NZ_CP036265.1"/>
</dbReference>
<accession>A0A517P6B3</accession>
<sequence length="147" mass="15111" precursor="true">MNETTRRNALKLAAAGGVMAVAGGAAAAQPAGGPAQDMWRAWAVTKGKRPRLRVEGIYSGGGLGTVATLKPAVPQGTIPETLLLNLSLATLPGMWPAVLTPIPVSYTKTPYQGEYTSVQVLYPDGSSRTIEQITDAGAGPKGAAKPK</sequence>
<dbReference type="NCBIfam" id="TIGR01409">
    <property type="entry name" value="TAT_signal_seq"/>
    <property type="match status" value="1"/>
</dbReference>
<dbReference type="EMBL" id="CP036265">
    <property type="protein sequence ID" value="QDT14907.1"/>
    <property type="molecule type" value="Genomic_DNA"/>
</dbReference>